<dbReference type="Pfam" id="PF00201">
    <property type="entry name" value="UDPGT"/>
    <property type="match status" value="1"/>
</dbReference>
<dbReference type="SUPFAM" id="SSF53756">
    <property type="entry name" value="UDP-Glycosyltransferase/glycogen phosphorylase"/>
    <property type="match status" value="1"/>
</dbReference>
<evidence type="ECO:0000256" key="1">
    <source>
        <dbReference type="ARBA" id="ARBA00009995"/>
    </source>
</evidence>
<name>A0A1D2M6H9_ORCCI</name>
<dbReference type="PANTHER" id="PTHR48043">
    <property type="entry name" value="EG:EG0003.4 PROTEIN-RELATED"/>
    <property type="match status" value="1"/>
</dbReference>
<keyword evidence="2 4" id="KW-0328">Glycosyltransferase</keyword>
<dbReference type="InterPro" id="IPR035595">
    <property type="entry name" value="UDP_glycos_trans_CS"/>
</dbReference>
<evidence type="ECO:0000256" key="4">
    <source>
        <dbReference type="RuleBase" id="RU003718"/>
    </source>
</evidence>
<dbReference type="CDD" id="cd03784">
    <property type="entry name" value="GT1_Gtf-like"/>
    <property type="match status" value="1"/>
</dbReference>
<evidence type="ECO:0000313" key="6">
    <source>
        <dbReference type="EMBL" id="ODM88522.1"/>
    </source>
</evidence>
<organism evidence="6 7">
    <name type="scientific">Orchesella cincta</name>
    <name type="common">Springtail</name>
    <name type="synonym">Podura cincta</name>
    <dbReference type="NCBI Taxonomy" id="48709"/>
    <lineage>
        <taxon>Eukaryota</taxon>
        <taxon>Metazoa</taxon>
        <taxon>Ecdysozoa</taxon>
        <taxon>Arthropoda</taxon>
        <taxon>Hexapoda</taxon>
        <taxon>Collembola</taxon>
        <taxon>Entomobryomorpha</taxon>
        <taxon>Entomobryoidea</taxon>
        <taxon>Orchesellidae</taxon>
        <taxon>Orchesellinae</taxon>
        <taxon>Orchesella</taxon>
    </lineage>
</organism>
<dbReference type="InterPro" id="IPR002213">
    <property type="entry name" value="UDP_glucos_trans"/>
</dbReference>
<keyword evidence="5" id="KW-0472">Membrane</keyword>
<dbReference type="OMA" id="SIEFLWI"/>
<comment type="subcellular location">
    <subcellularLocation>
        <location evidence="5">Membrane</location>
        <topology evidence="5">Single-pass membrane protein</topology>
    </subcellularLocation>
</comment>
<comment type="caution">
    <text evidence="6">The sequence shown here is derived from an EMBL/GenBank/DDBJ whole genome shotgun (WGS) entry which is preliminary data.</text>
</comment>
<evidence type="ECO:0000256" key="3">
    <source>
        <dbReference type="ARBA" id="ARBA00022679"/>
    </source>
</evidence>
<dbReference type="GO" id="GO:0015020">
    <property type="term" value="F:glucuronosyltransferase activity"/>
    <property type="evidence" value="ECO:0007669"/>
    <property type="project" value="UniProtKB-EC"/>
</dbReference>
<evidence type="ECO:0000313" key="7">
    <source>
        <dbReference type="Proteomes" id="UP000094527"/>
    </source>
</evidence>
<dbReference type="EMBL" id="LJIJ01003466">
    <property type="protein sequence ID" value="ODM88522.1"/>
    <property type="molecule type" value="Genomic_DNA"/>
</dbReference>
<feature type="transmembrane region" description="Helical" evidence="5">
    <location>
        <begin position="484"/>
        <end position="504"/>
    </location>
</feature>
<dbReference type="OrthoDB" id="5835829at2759"/>
<keyword evidence="5" id="KW-1133">Transmembrane helix</keyword>
<dbReference type="InterPro" id="IPR050271">
    <property type="entry name" value="UDP-glycosyltransferase"/>
</dbReference>
<dbReference type="PROSITE" id="PS00375">
    <property type="entry name" value="UDPGT"/>
    <property type="match status" value="1"/>
</dbReference>
<accession>A0A1D2M6H9</accession>
<dbReference type="AlphaFoldDB" id="A0A1D2M6H9"/>
<sequence>MKISNVYFCAISFLSAVSCISGSNILFLQISATPSHRMTIWPLAEKLADAGHKITYIFPNEKPIGSHPKIEELTPSKMVKLMSDFAPGFDINIRLNDKVDEWHQQVFSSSVQFCEALYDSPEIKKWLDRPGLKYDLVILDILSECGYGLVYKFKAKHVQYLPTSMTPFNFDGIGIVPETSSIPDMSQKFKPSELGFINRVRNTMMMLLWRYSYLYFAGNVLPVIKSKLNLTDIPSLTEFERNTSLVLVNHHFIEDYPRSLPPMVVPLSGLLCNKSYKPNPLPEKISSFIGGSEGFIYISFGNAVAASSMPDSLREEFFGAFRSLPKLKFLWKWTGSIPDNTPANVLLLPWFPQNDILAHPKVKGFVTHAGRPSTQEALCFATPLITIPFFGDQDANANRLESIGAAILLDITNITSTLLKDSIQELIQNPQRKSRMMELSKMFKDRPMDPLENAFYWIEFILRYDTSLLKPLGVDQTWYQRDGWHVLCICIVILVIVVTVLISYNSICS</sequence>
<keyword evidence="7" id="KW-1185">Reference proteome</keyword>
<reference evidence="6 7" key="1">
    <citation type="journal article" date="2016" name="Genome Biol. Evol.">
        <title>Gene Family Evolution Reflects Adaptation to Soil Environmental Stressors in the Genome of the Collembolan Orchesella cincta.</title>
        <authorList>
            <person name="Faddeeva-Vakhrusheva A."/>
            <person name="Derks M.F."/>
            <person name="Anvar S.Y."/>
            <person name="Agamennone V."/>
            <person name="Suring W."/>
            <person name="Smit S."/>
            <person name="van Straalen N.M."/>
            <person name="Roelofs D."/>
        </authorList>
    </citation>
    <scope>NUCLEOTIDE SEQUENCE [LARGE SCALE GENOMIC DNA]</scope>
    <source>
        <tissue evidence="6">Mixed pool</tissue>
    </source>
</reference>
<gene>
    <name evidence="6" type="ORF">Ocin01_18162</name>
</gene>
<dbReference type="Proteomes" id="UP000094527">
    <property type="component" value="Unassembled WGS sequence"/>
</dbReference>
<keyword evidence="5" id="KW-0812">Transmembrane</keyword>
<comment type="catalytic activity">
    <reaction evidence="5">
        <text>glucuronate acceptor + UDP-alpha-D-glucuronate = acceptor beta-D-glucuronoside + UDP + H(+)</text>
        <dbReference type="Rhea" id="RHEA:21032"/>
        <dbReference type="ChEBI" id="CHEBI:15378"/>
        <dbReference type="ChEBI" id="CHEBI:58052"/>
        <dbReference type="ChEBI" id="CHEBI:58223"/>
        <dbReference type="ChEBI" id="CHEBI:132367"/>
        <dbReference type="ChEBI" id="CHEBI:132368"/>
        <dbReference type="EC" id="2.4.1.17"/>
    </reaction>
</comment>
<dbReference type="PANTHER" id="PTHR48043:SF159">
    <property type="entry name" value="EG:EG0003.4 PROTEIN-RELATED"/>
    <property type="match status" value="1"/>
</dbReference>
<dbReference type="STRING" id="48709.A0A1D2M6H9"/>
<dbReference type="GO" id="GO:0016020">
    <property type="term" value="C:membrane"/>
    <property type="evidence" value="ECO:0007669"/>
    <property type="project" value="UniProtKB-SubCell"/>
</dbReference>
<comment type="similarity">
    <text evidence="1 4">Belongs to the UDP-glycosyltransferase family.</text>
</comment>
<keyword evidence="3 4" id="KW-0808">Transferase</keyword>
<dbReference type="EC" id="2.4.1.17" evidence="5"/>
<evidence type="ECO:0000256" key="5">
    <source>
        <dbReference type="RuleBase" id="RU362059"/>
    </source>
</evidence>
<proteinExistence type="inferred from homology"/>
<evidence type="ECO:0000256" key="2">
    <source>
        <dbReference type="ARBA" id="ARBA00022676"/>
    </source>
</evidence>
<dbReference type="FunFam" id="3.40.50.2000:FF:000021">
    <property type="entry name" value="UDP-glucuronosyltransferase"/>
    <property type="match status" value="1"/>
</dbReference>
<dbReference type="PROSITE" id="PS51257">
    <property type="entry name" value="PROKAR_LIPOPROTEIN"/>
    <property type="match status" value="1"/>
</dbReference>
<dbReference type="Gene3D" id="3.40.50.2000">
    <property type="entry name" value="Glycogen Phosphorylase B"/>
    <property type="match status" value="2"/>
</dbReference>
<protein>
    <recommendedName>
        <fullName evidence="5">UDP-glucuronosyltransferase</fullName>
        <ecNumber evidence="5">2.4.1.17</ecNumber>
    </recommendedName>
</protein>